<keyword evidence="3" id="KW-1185">Reference proteome</keyword>
<dbReference type="RefSeq" id="WP_189987096.1">
    <property type="nucleotide sequence ID" value="NZ_BMZS01000001.1"/>
</dbReference>
<dbReference type="Gene3D" id="1.20.5.2280">
    <property type="match status" value="1"/>
</dbReference>
<dbReference type="SUPFAM" id="SSF57997">
    <property type="entry name" value="Tropomyosin"/>
    <property type="match status" value="1"/>
</dbReference>
<evidence type="ECO:0000313" key="2">
    <source>
        <dbReference type="EMBL" id="GHD39898.1"/>
    </source>
</evidence>
<comment type="caution">
    <text evidence="2">The sequence shown here is derived from an EMBL/GenBank/DDBJ whole genome shotgun (WGS) entry which is preliminary data.</text>
</comment>
<protein>
    <submittedName>
        <fullName evidence="2">Uncharacterized protein</fullName>
    </submittedName>
</protein>
<dbReference type="EMBL" id="BMZS01000001">
    <property type="protein sequence ID" value="GHD39898.1"/>
    <property type="molecule type" value="Genomic_DNA"/>
</dbReference>
<sequence>MAASHESLVLEYLRRLDASVQLLREDVGDLKRRTTGVEEGIAGVNRRLDRLDGRVERIERRLDLAEA</sequence>
<evidence type="ECO:0000313" key="3">
    <source>
        <dbReference type="Proteomes" id="UP000630353"/>
    </source>
</evidence>
<name>A0A918XNL3_9PROT</name>
<keyword evidence="1" id="KW-0175">Coiled coil</keyword>
<evidence type="ECO:0000256" key="1">
    <source>
        <dbReference type="SAM" id="Coils"/>
    </source>
</evidence>
<organism evidence="2 3">
    <name type="scientific">Thalassobaculum fulvum</name>
    <dbReference type="NCBI Taxonomy" id="1633335"/>
    <lineage>
        <taxon>Bacteria</taxon>
        <taxon>Pseudomonadati</taxon>
        <taxon>Pseudomonadota</taxon>
        <taxon>Alphaproteobacteria</taxon>
        <taxon>Rhodospirillales</taxon>
        <taxon>Thalassobaculaceae</taxon>
        <taxon>Thalassobaculum</taxon>
    </lineage>
</organism>
<feature type="coiled-coil region" evidence="1">
    <location>
        <begin position="13"/>
        <end position="61"/>
    </location>
</feature>
<accession>A0A918XNL3</accession>
<dbReference type="Proteomes" id="UP000630353">
    <property type="component" value="Unassembled WGS sequence"/>
</dbReference>
<reference evidence="2" key="1">
    <citation type="journal article" date="2014" name="Int. J. Syst. Evol. Microbiol.">
        <title>Complete genome sequence of Corynebacterium casei LMG S-19264T (=DSM 44701T), isolated from a smear-ripened cheese.</title>
        <authorList>
            <consortium name="US DOE Joint Genome Institute (JGI-PGF)"/>
            <person name="Walter F."/>
            <person name="Albersmeier A."/>
            <person name="Kalinowski J."/>
            <person name="Ruckert C."/>
        </authorList>
    </citation>
    <scope>NUCLEOTIDE SEQUENCE</scope>
    <source>
        <strain evidence="2">KCTC 42651</strain>
    </source>
</reference>
<gene>
    <name evidence="2" type="ORF">GCM10017083_02530</name>
</gene>
<dbReference type="AlphaFoldDB" id="A0A918XNL3"/>
<reference evidence="2" key="2">
    <citation type="submission" date="2020-09" db="EMBL/GenBank/DDBJ databases">
        <authorList>
            <person name="Sun Q."/>
            <person name="Kim S."/>
        </authorList>
    </citation>
    <scope>NUCLEOTIDE SEQUENCE</scope>
    <source>
        <strain evidence="2">KCTC 42651</strain>
    </source>
</reference>
<proteinExistence type="predicted"/>